<reference evidence="7" key="1">
    <citation type="submission" date="2020-08" db="EMBL/GenBank/DDBJ databases">
        <authorList>
            <person name="Hu Y."/>
            <person name="Nguyen S.V."/>
            <person name="Li F."/>
            <person name="Fanning S."/>
        </authorList>
    </citation>
    <scope>NUCLEOTIDE SEQUENCE</scope>
    <source>
        <strain evidence="7">SYSU D8009</strain>
    </source>
</reference>
<sequence length="265" mass="29349">MPRSAPRSRNGARSSAEPKFAPDSAKGEAAKKPRPAPERRAHAASLAGILELDGQDQPPQGRIVQIFEVACRLFAQKGFDGVSMRDIAQECGVSKATLYHYFPDKDSLLRPLALGITKSLYLHVAGHDDPARPAAERLRSFVAETARFFERYRWAWIAASTTFWSDPKIRARRERIGWRDRYEQLVRDILQAGIDAGEIRALDVPVAGRMILGAVNWMPRWYDPKGPLPAPEIALRFCGMMLEGIGAPAAAQPNDSGLRASHARP</sequence>
<dbReference type="GO" id="GO:0003700">
    <property type="term" value="F:DNA-binding transcription factor activity"/>
    <property type="evidence" value="ECO:0007669"/>
    <property type="project" value="TreeGrafter"/>
</dbReference>
<evidence type="ECO:0000256" key="3">
    <source>
        <dbReference type="ARBA" id="ARBA00023163"/>
    </source>
</evidence>
<name>A0A9X0R4T1_9PROT</name>
<comment type="caution">
    <text evidence="7">The sequence shown here is derived from an EMBL/GenBank/DDBJ whole genome shotgun (WGS) entry which is preliminary data.</text>
</comment>
<evidence type="ECO:0000259" key="6">
    <source>
        <dbReference type="PROSITE" id="PS50977"/>
    </source>
</evidence>
<dbReference type="PRINTS" id="PR00455">
    <property type="entry name" value="HTHTETR"/>
</dbReference>
<dbReference type="EMBL" id="JACOMF010000058">
    <property type="protein sequence ID" value="MBC4018498.1"/>
    <property type="molecule type" value="Genomic_DNA"/>
</dbReference>
<dbReference type="Pfam" id="PF17932">
    <property type="entry name" value="TetR_C_24"/>
    <property type="match status" value="1"/>
</dbReference>
<dbReference type="Pfam" id="PF00440">
    <property type="entry name" value="TetR_N"/>
    <property type="match status" value="1"/>
</dbReference>
<protein>
    <submittedName>
        <fullName evidence="7">TetR/AcrR family transcriptional regulator</fullName>
    </submittedName>
</protein>
<dbReference type="PANTHER" id="PTHR30055">
    <property type="entry name" value="HTH-TYPE TRANSCRIPTIONAL REGULATOR RUTR"/>
    <property type="match status" value="1"/>
</dbReference>
<feature type="region of interest" description="Disordered" evidence="5">
    <location>
        <begin position="1"/>
        <end position="40"/>
    </location>
</feature>
<evidence type="ECO:0000256" key="5">
    <source>
        <dbReference type="SAM" id="MobiDB-lite"/>
    </source>
</evidence>
<dbReference type="FunFam" id="1.10.10.60:FF:000141">
    <property type="entry name" value="TetR family transcriptional regulator"/>
    <property type="match status" value="1"/>
</dbReference>
<dbReference type="Gene3D" id="1.10.357.10">
    <property type="entry name" value="Tetracycline Repressor, domain 2"/>
    <property type="match status" value="1"/>
</dbReference>
<dbReference type="Proteomes" id="UP000600101">
    <property type="component" value="Unassembled WGS sequence"/>
</dbReference>
<keyword evidence="3" id="KW-0804">Transcription</keyword>
<evidence type="ECO:0000313" key="7">
    <source>
        <dbReference type="EMBL" id="MBC4018498.1"/>
    </source>
</evidence>
<keyword evidence="2 4" id="KW-0238">DNA-binding</keyword>
<evidence type="ECO:0000256" key="4">
    <source>
        <dbReference type="PROSITE-ProRule" id="PRU00335"/>
    </source>
</evidence>
<evidence type="ECO:0000256" key="1">
    <source>
        <dbReference type="ARBA" id="ARBA00023015"/>
    </source>
</evidence>
<keyword evidence="1" id="KW-0805">Transcription regulation</keyword>
<dbReference type="SUPFAM" id="SSF48498">
    <property type="entry name" value="Tetracyclin repressor-like, C-terminal domain"/>
    <property type="match status" value="1"/>
</dbReference>
<gene>
    <name evidence="7" type="ORF">H7965_24795</name>
</gene>
<dbReference type="Gene3D" id="1.10.10.60">
    <property type="entry name" value="Homeodomain-like"/>
    <property type="match status" value="1"/>
</dbReference>
<feature type="DNA-binding region" description="H-T-H motif" evidence="4">
    <location>
        <begin position="83"/>
        <end position="102"/>
    </location>
</feature>
<accession>A0A9X0R4T1</accession>
<proteinExistence type="predicted"/>
<dbReference type="SUPFAM" id="SSF46689">
    <property type="entry name" value="Homeodomain-like"/>
    <property type="match status" value="1"/>
</dbReference>
<dbReference type="PANTHER" id="PTHR30055:SF240">
    <property type="entry name" value="HTH-TYPE TRANSCRIPTIONAL REGULATOR ACRR"/>
    <property type="match status" value="1"/>
</dbReference>
<dbReference type="InterPro" id="IPR036271">
    <property type="entry name" value="Tet_transcr_reg_TetR-rel_C_sf"/>
</dbReference>
<dbReference type="PROSITE" id="PS50977">
    <property type="entry name" value="HTH_TETR_2"/>
    <property type="match status" value="1"/>
</dbReference>
<feature type="domain" description="HTH tetR-type" evidence="6">
    <location>
        <begin position="60"/>
        <end position="120"/>
    </location>
</feature>
<evidence type="ECO:0000256" key="2">
    <source>
        <dbReference type="ARBA" id="ARBA00023125"/>
    </source>
</evidence>
<dbReference type="GO" id="GO:0000976">
    <property type="term" value="F:transcription cis-regulatory region binding"/>
    <property type="evidence" value="ECO:0007669"/>
    <property type="project" value="TreeGrafter"/>
</dbReference>
<dbReference type="InterPro" id="IPR050109">
    <property type="entry name" value="HTH-type_TetR-like_transc_reg"/>
</dbReference>
<organism evidence="7 8">
    <name type="scientific">Siccirubricoccus deserti</name>
    <dbReference type="NCBI Taxonomy" id="2013562"/>
    <lineage>
        <taxon>Bacteria</taxon>
        <taxon>Pseudomonadati</taxon>
        <taxon>Pseudomonadota</taxon>
        <taxon>Alphaproteobacteria</taxon>
        <taxon>Acetobacterales</taxon>
        <taxon>Roseomonadaceae</taxon>
        <taxon>Siccirubricoccus</taxon>
    </lineage>
</organism>
<dbReference type="RefSeq" id="WP_186773249.1">
    <property type="nucleotide sequence ID" value="NZ_JACOMF010000058.1"/>
</dbReference>
<dbReference type="InterPro" id="IPR023772">
    <property type="entry name" value="DNA-bd_HTH_TetR-type_CS"/>
</dbReference>
<dbReference type="AlphaFoldDB" id="A0A9X0R4T1"/>
<dbReference type="InterPro" id="IPR041490">
    <property type="entry name" value="KstR2_TetR_C"/>
</dbReference>
<evidence type="ECO:0000313" key="8">
    <source>
        <dbReference type="Proteomes" id="UP000600101"/>
    </source>
</evidence>
<dbReference type="InterPro" id="IPR009057">
    <property type="entry name" value="Homeodomain-like_sf"/>
</dbReference>
<keyword evidence="8" id="KW-1185">Reference proteome</keyword>
<feature type="compositionally biased region" description="Basic and acidic residues" evidence="5">
    <location>
        <begin position="25"/>
        <end position="40"/>
    </location>
</feature>
<dbReference type="PROSITE" id="PS01081">
    <property type="entry name" value="HTH_TETR_1"/>
    <property type="match status" value="1"/>
</dbReference>
<dbReference type="InterPro" id="IPR001647">
    <property type="entry name" value="HTH_TetR"/>
</dbReference>